<accession>A0AAV9DGL6</accession>
<reference evidence="6" key="2">
    <citation type="submission" date="2023-06" db="EMBL/GenBank/DDBJ databases">
        <authorList>
            <person name="Ma L."/>
            <person name="Liu K.-W."/>
            <person name="Li Z."/>
            <person name="Hsiao Y.-Y."/>
            <person name="Qi Y."/>
            <person name="Fu T."/>
            <person name="Tang G."/>
            <person name="Zhang D."/>
            <person name="Sun W.-H."/>
            <person name="Liu D.-K."/>
            <person name="Li Y."/>
            <person name="Chen G.-Z."/>
            <person name="Liu X.-D."/>
            <person name="Liao X.-Y."/>
            <person name="Jiang Y.-T."/>
            <person name="Yu X."/>
            <person name="Hao Y."/>
            <person name="Huang J."/>
            <person name="Zhao X.-W."/>
            <person name="Ke S."/>
            <person name="Chen Y.-Y."/>
            <person name="Wu W.-L."/>
            <person name="Hsu J.-L."/>
            <person name="Lin Y.-F."/>
            <person name="Huang M.-D."/>
            <person name="Li C.-Y."/>
            <person name="Huang L."/>
            <person name="Wang Z.-W."/>
            <person name="Zhao X."/>
            <person name="Zhong W.-Y."/>
            <person name="Peng D.-H."/>
            <person name="Ahmad S."/>
            <person name="Lan S."/>
            <person name="Zhang J.-S."/>
            <person name="Tsai W.-C."/>
            <person name="Van De Peer Y."/>
            <person name="Liu Z.-J."/>
        </authorList>
    </citation>
    <scope>NUCLEOTIDE SEQUENCE</scope>
    <source>
        <strain evidence="6">CP</strain>
        <tissue evidence="6">Leaves</tissue>
    </source>
</reference>
<evidence type="ECO:0000256" key="4">
    <source>
        <dbReference type="SAM" id="MobiDB-lite"/>
    </source>
</evidence>
<comment type="similarity">
    <text evidence="3">Belongs to the 3-hydroxybenzoate 6-hydroxylase family.</text>
</comment>
<dbReference type="GO" id="GO:0004497">
    <property type="term" value="F:monooxygenase activity"/>
    <property type="evidence" value="ECO:0007669"/>
    <property type="project" value="UniProtKB-KW"/>
</dbReference>
<dbReference type="Gene3D" id="3.50.50.60">
    <property type="entry name" value="FAD/NAD(P)-binding domain"/>
    <property type="match status" value="1"/>
</dbReference>
<dbReference type="AlphaFoldDB" id="A0AAV9DGL6"/>
<dbReference type="InterPro" id="IPR002938">
    <property type="entry name" value="FAD-bd"/>
</dbReference>
<dbReference type="InterPro" id="IPR036188">
    <property type="entry name" value="FAD/NAD-bd_sf"/>
</dbReference>
<dbReference type="Pfam" id="PF01494">
    <property type="entry name" value="FAD_binding_3"/>
    <property type="match status" value="1"/>
</dbReference>
<evidence type="ECO:0000313" key="7">
    <source>
        <dbReference type="Proteomes" id="UP001180020"/>
    </source>
</evidence>
<evidence type="ECO:0000313" key="6">
    <source>
        <dbReference type="EMBL" id="KAK1300086.1"/>
    </source>
</evidence>
<dbReference type="SUPFAM" id="SSF51905">
    <property type="entry name" value="FAD/NAD(P)-binding domain"/>
    <property type="match status" value="1"/>
</dbReference>
<dbReference type="EMBL" id="JAUJYO010000013">
    <property type="protein sequence ID" value="KAK1300086.1"/>
    <property type="molecule type" value="Genomic_DNA"/>
</dbReference>
<dbReference type="PANTHER" id="PTHR45934:SF1">
    <property type="entry name" value="OS04G0423100 PROTEIN"/>
    <property type="match status" value="1"/>
</dbReference>
<dbReference type="InterPro" id="IPR044560">
    <property type="entry name" value="MOase"/>
</dbReference>
<evidence type="ECO:0000256" key="3">
    <source>
        <dbReference type="ARBA" id="ARBA00024018"/>
    </source>
</evidence>
<keyword evidence="7" id="KW-1185">Reference proteome</keyword>
<dbReference type="GO" id="GO:0071949">
    <property type="term" value="F:FAD binding"/>
    <property type="evidence" value="ECO:0007669"/>
    <property type="project" value="InterPro"/>
</dbReference>
<organism evidence="6 7">
    <name type="scientific">Acorus calamus</name>
    <name type="common">Sweet flag</name>
    <dbReference type="NCBI Taxonomy" id="4465"/>
    <lineage>
        <taxon>Eukaryota</taxon>
        <taxon>Viridiplantae</taxon>
        <taxon>Streptophyta</taxon>
        <taxon>Embryophyta</taxon>
        <taxon>Tracheophyta</taxon>
        <taxon>Spermatophyta</taxon>
        <taxon>Magnoliopsida</taxon>
        <taxon>Liliopsida</taxon>
        <taxon>Acoraceae</taxon>
        <taxon>Acorus</taxon>
    </lineage>
</organism>
<evidence type="ECO:0000259" key="5">
    <source>
        <dbReference type="Pfam" id="PF01494"/>
    </source>
</evidence>
<gene>
    <name evidence="6" type="ORF">QJS10_CPB13g01346</name>
</gene>
<feature type="region of interest" description="Disordered" evidence="4">
    <location>
        <begin position="1"/>
        <end position="21"/>
    </location>
</feature>
<evidence type="ECO:0000256" key="1">
    <source>
        <dbReference type="ARBA" id="ARBA00023002"/>
    </source>
</evidence>
<proteinExistence type="inferred from homology"/>
<keyword evidence="1" id="KW-0560">Oxidoreductase</keyword>
<keyword evidence="2" id="KW-0503">Monooxygenase</keyword>
<dbReference type="PANTHER" id="PTHR45934">
    <property type="entry name" value="FAD/NAD(P)-BINDING OXIDOREDUCTASE FAMILY PROTEIN"/>
    <property type="match status" value="1"/>
</dbReference>
<dbReference type="Proteomes" id="UP001180020">
    <property type="component" value="Unassembled WGS sequence"/>
</dbReference>
<protein>
    <recommendedName>
        <fullName evidence="5">FAD-binding domain-containing protein</fullName>
    </recommendedName>
</protein>
<reference evidence="6" key="1">
    <citation type="journal article" date="2023" name="Nat. Commun.">
        <title>Diploid and tetraploid genomes of Acorus and the evolution of monocots.</title>
        <authorList>
            <person name="Ma L."/>
            <person name="Liu K.W."/>
            <person name="Li Z."/>
            <person name="Hsiao Y.Y."/>
            <person name="Qi Y."/>
            <person name="Fu T."/>
            <person name="Tang G.D."/>
            <person name="Zhang D."/>
            <person name="Sun W.H."/>
            <person name="Liu D.K."/>
            <person name="Li Y."/>
            <person name="Chen G.Z."/>
            <person name="Liu X.D."/>
            <person name="Liao X.Y."/>
            <person name="Jiang Y.T."/>
            <person name="Yu X."/>
            <person name="Hao Y."/>
            <person name="Huang J."/>
            <person name="Zhao X.W."/>
            <person name="Ke S."/>
            <person name="Chen Y.Y."/>
            <person name="Wu W.L."/>
            <person name="Hsu J.L."/>
            <person name="Lin Y.F."/>
            <person name="Huang M.D."/>
            <person name="Li C.Y."/>
            <person name="Huang L."/>
            <person name="Wang Z.W."/>
            <person name="Zhao X."/>
            <person name="Zhong W.Y."/>
            <person name="Peng D.H."/>
            <person name="Ahmad S."/>
            <person name="Lan S."/>
            <person name="Zhang J.S."/>
            <person name="Tsai W.C."/>
            <person name="Van de Peer Y."/>
            <person name="Liu Z.J."/>
        </authorList>
    </citation>
    <scope>NUCLEOTIDE SEQUENCE</scope>
    <source>
        <strain evidence="6">CP</strain>
    </source>
</reference>
<feature type="domain" description="FAD-binding" evidence="5">
    <location>
        <begin position="49"/>
        <end position="116"/>
    </location>
</feature>
<name>A0AAV9DGL6_ACOCL</name>
<evidence type="ECO:0000256" key="2">
    <source>
        <dbReference type="ARBA" id="ARBA00023033"/>
    </source>
</evidence>
<sequence>MGHQSHDTPKRERERHTQRHSEPDSLLFLEGYSYIERKGIHIYMESFEEVVIVGGGIAGLATAAVALKRVGVRSLVLEHSHELRATGGSLTLFPNAWRALEAIGVAGKLVPLYLAFKKFHFTNLNRGGYQEASLPNNGVRDELGVRAVHRKLLLEALAEELPSDAMRFSSKLESIKDEIIDHSSVSILQFEDGSTIRAKDGETLNKRLKLLSDETSSFSVICG</sequence>
<comment type="caution">
    <text evidence="6">The sequence shown here is derived from an EMBL/GenBank/DDBJ whole genome shotgun (WGS) entry which is preliminary data.</text>
</comment>